<dbReference type="Proteomes" id="UP000035680">
    <property type="component" value="Unassembled WGS sequence"/>
</dbReference>
<evidence type="ECO:0000313" key="1">
    <source>
        <dbReference type="Proteomes" id="UP000035680"/>
    </source>
</evidence>
<proteinExistence type="predicted"/>
<dbReference type="InterPro" id="IPR012337">
    <property type="entry name" value="RNaseH-like_sf"/>
</dbReference>
<dbReference type="SUPFAM" id="SSF53098">
    <property type="entry name" value="Ribonuclease H-like"/>
    <property type="match status" value="1"/>
</dbReference>
<reference evidence="2" key="2">
    <citation type="submission" date="2015-08" db="UniProtKB">
        <authorList>
            <consortium name="WormBaseParasite"/>
        </authorList>
    </citation>
    <scope>IDENTIFICATION</scope>
</reference>
<dbReference type="STRING" id="75913.A0A0K0FJT1"/>
<keyword evidence="1" id="KW-1185">Reference proteome</keyword>
<dbReference type="GO" id="GO:0003676">
    <property type="term" value="F:nucleic acid binding"/>
    <property type="evidence" value="ECO:0007669"/>
    <property type="project" value="InterPro"/>
</dbReference>
<evidence type="ECO:0000313" key="2">
    <source>
        <dbReference type="WBParaSite" id="SVE_0915700.1"/>
    </source>
</evidence>
<accession>A0A0K0FJT1</accession>
<dbReference type="AlphaFoldDB" id="A0A0K0FJT1"/>
<organism evidence="1 2">
    <name type="scientific">Strongyloides venezuelensis</name>
    <name type="common">Threadworm</name>
    <dbReference type="NCBI Taxonomy" id="75913"/>
    <lineage>
        <taxon>Eukaryota</taxon>
        <taxon>Metazoa</taxon>
        <taxon>Ecdysozoa</taxon>
        <taxon>Nematoda</taxon>
        <taxon>Chromadorea</taxon>
        <taxon>Rhabditida</taxon>
        <taxon>Tylenchina</taxon>
        <taxon>Panagrolaimomorpha</taxon>
        <taxon>Strongyloidoidea</taxon>
        <taxon>Strongyloididae</taxon>
        <taxon>Strongyloides</taxon>
    </lineage>
</organism>
<dbReference type="Gene3D" id="3.30.420.10">
    <property type="entry name" value="Ribonuclease H-like superfamily/Ribonuclease H"/>
    <property type="match status" value="1"/>
</dbReference>
<dbReference type="InterPro" id="IPR036397">
    <property type="entry name" value="RNaseH_sf"/>
</dbReference>
<sequence length="133" mass="15036">MLRSDNGSAFIAKPVTDCLTSIEVEQQFSSSHNYTSNAIPLSTITTHFTYVYNRSKNASTEDTSAQILLNTSDRTTNQIPMHNGFSGIHHFIKDTKEQFHKPDLKRYGLKLKIGDLVLRKIRHRKDAATLANN</sequence>
<reference evidence="1" key="1">
    <citation type="submission" date="2014-07" db="EMBL/GenBank/DDBJ databases">
        <authorList>
            <person name="Martin A.A"/>
            <person name="De Silva N."/>
        </authorList>
    </citation>
    <scope>NUCLEOTIDE SEQUENCE</scope>
</reference>
<name>A0A0K0FJT1_STRVS</name>
<protein>
    <submittedName>
        <fullName evidence="2">Integrase catalytic domain-containing protein</fullName>
    </submittedName>
</protein>
<dbReference type="WBParaSite" id="SVE_0915700.1">
    <property type="protein sequence ID" value="SVE_0915700.1"/>
    <property type="gene ID" value="SVE_0915700"/>
</dbReference>